<organism evidence="2 3">
    <name type="scientific">Ensete ventricosum</name>
    <name type="common">Abyssinian banana</name>
    <name type="synonym">Musa ensete</name>
    <dbReference type="NCBI Taxonomy" id="4639"/>
    <lineage>
        <taxon>Eukaryota</taxon>
        <taxon>Viridiplantae</taxon>
        <taxon>Streptophyta</taxon>
        <taxon>Embryophyta</taxon>
        <taxon>Tracheophyta</taxon>
        <taxon>Spermatophyta</taxon>
        <taxon>Magnoliopsida</taxon>
        <taxon>Liliopsida</taxon>
        <taxon>Zingiberales</taxon>
        <taxon>Musaceae</taxon>
        <taxon>Ensete</taxon>
    </lineage>
</organism>
<proteinExistence type="predicted"/>
<dbReference type="GO" id="GO:0042273">
    <property type="term" value="P:ribosomal large subunit biogenesis"/>
    <property type="evidence" value="ECO:0007669"/>
    <property type="project" value="TreeGrafter"/>
</dbReference>
<sequence length="155" mass="17677">MLPVACSDAVEDQEEGEGAQGGYCERDQAGTGGLRFCLRLHFREHEESEIQGVQGATQIHRQVLFGSHFFVVMLDFSAPIWLKRRSRGSPRALSSLCIQGPLDQFTHEMEPYLRKQGVPRLLGIKMATFRLHLVCCWTPEDFEVYNEELYLSDVE</sequence>
<dbReference type="InterPro" id="IPR051742">
    <property type="entry name" value="Ribosome_Assembly_uL10"/>
</dbReference>
<dbReference type="PANTHER" id="PTHR45841:SF1">
    <property type="entry name" value="MRNA TURNOVER PROTEIN 4 HOMOLOG"/>
    <property type="match status" value="1"/>
</dbReference>
<evidence type="ECO:0000256" key="1">
    <source>
        <dbReference type="SAM" id="MobiDB-lite"/>
    </source>
</evidence>
<comment type="caution">
    <text evidence="2">The sequence shown here is derived from an EMBL/GenBank/DDBJ whole genome shotgun (WGS) entry which is preliminary data.</text>
</comment>
<dbReference type="GO" id="GO:0030687">
    <property type="term" value="C:preribosome, large subunit precursor"/>
    <property type="evidence" value="ECO:0007669"/>
    <property type="project" value="TreeGrafter"/>
</dbReference>
<dbReference type="AlphaFoldDB" id="A0A426Y430"/>
<dbReference type="PANTHER" id="PTHR45841">
    <property type="entry name" value="MRNA TURNOVER PROTEIN 4 MRTO4"/>
    <property type="match status" value="1"/>
</dbReference>
<dbReference type="GO" id="GO:0006364">
    <property type="term" value="P:rRNA processing"/>
    <property type="evidence" value="ECO:0007669"/>
    <property type="project" value="TreeGrafter"/>
</dbReference>
<dbReference type="Proteomes" id="UP000287651">
    <property type="component" value="Unassembled WGS sequence"/>
</dbReference>
<dbReference type="GO" id="GO:0000956">
    <property type="term" value="P:nuclear-transcribed mRNA catabolic process"/>
    <property type="evidence" value="ECO:0007669"/>
    <property type="project" value="TreeGrafter"/>
</dbReference>
<evidence type="ECO:0000313" key="3">
    <source>
        <dbReference type="Proteomes" id="UP000287651"/>
    </source>
</evidence>
<accession>A0A426Y430</accession>
<gene>
    <name evidence="2" type="ORF">B296_00041930</name>
</gene>
<evidence type="ECO:0000313" key="2">
    <source>
        <dbReference type="EMBL" id="RRT46519.1"/>
    </source>
</evidence>
<dbReference type="EMBL" id="AMZH03015143">
    <property type="protein sequence ID" value="RRT46519.1"/>
    <property type="molecule type" value="Genomic_DNA"/>
</dbReference>
<dbReference type="GO" id="GO:0003723">
    <property type="term" value="F:RNA binding"/>
    <property type="evidence" value="ECO:0007669"/>
    <property type="project" value="TreeGrafter"/>
</dbReference>
<name>A0A426Y430_ENSVE</name>
<dbReference type="GO" id="GO:0005730">
    <property type="term" value="C:nucleolus"/>
    <property type="evidence" value="ECO:0007669"/>
    <property type="project" value="TreeGrafter"/>
</dbReference>
<reference evidence="2 3" key="1">
    <citation type="journal article" date="2014" name="Agronomy (Basel)">
        <title>A Draft Genome Sequence for Ensete ventricosum, the Drought-Tolerant Tree Against Hunger.</title>
        <authorList>
            <person name="Harrison J."/>
            <person name="Moore K.A."/>
            <person name="Paszkiewicz K."/>
            <person name="Jones T."/>
            <person name="Grant M."/>
            <person name="Ambacheew D."/>
            <person name="Muzemil S."/>
            <person name="Studholme D.J."/>
        </authorList>
    </citation>
    <scope>NUCLEOTIDE SEQUENCE [LARGE SCALE GENOMIC DNA]</scope>
</reference>
<feature type="region of interest" description="Disordered" evidence="1">
    <location>
        <begin position="1"/>
        <end position="24"/>
    </location>
</feature>
<protein>
    <submittedName>
        <fullName evidence="2">Uncharacterized protein</fullName>
    </submittedName>
</protein>